<dbReference type="Pfam" id="PF11259">
    <property type="entry name" value="DUF3060"/>
    <property type="match status" value="1"/>
</dbReference>
<organism evidence="2 3">
    <name type="scientific">Sphingomonas sanxanigenens DSM 19645 = NX02</name>
    <dbReference type="NCBI Taxonomy" id="1123269"/>
    <lineage>
        <taxon>Bacteria</taxon>
        <taxon>Pseudomonadati</taxon>
        <taxon>Pseudomonadota</taxon>
        <taxon>Alphaproteobacteria</taxon>
        <taxon>Sphingomonadales</taxon>
        <taxon>Sphingomonadaceae</taxon>
        <taxon>Sphingomonas</taxon>
    </lineage>
</organism>
<sequence>MMRNTGLAIVAAMVIATPARAEADQTFSGAGQRTALDCDGGSLRIEGASNEVSISGGCTALEVEGASNTIQVDMAPGGTITLVGASNRVRWTAPKDARVKVQATGAGNRVLRAD</sequence>
<name>W0A7T3_9SPHN</name>
<dbReference type="KEGG" id="ssan:NX02_03245"/>
<dbReference type="PATRIC" id="fig|1123269.5.peg.632"/>
<dbReference type="RefSeq" id="WP_025290718.1">
    <property type="nucleotide sequence ID" value="NZ_CP006644.1"/>
</dbReference>
<dbReference type="OrthoDB" id="7584397at2"/>
<feature type="signal peptide" evidence="1">
    <location>
        <begin position="1"/>
        <end position="23"/>
    </location>
</feature>
<dbReference type="Proteomes" id="UP000018851">
    <property type="component" value="Chromosome"/>
</dbReference>
<dbReference type="HOGENOM" id="CLU_2119561_0_0_5"/>
<proteinExistence type="predicted"/>
<reference evidence="2 3" key="1">
    <citation type="submission" date="2013-07" db="EMBL/GenBank/DDBJ databases">
        <title>Completed genome of Sphingomonas sanxanigenens NX02.</title>
        <authorList>
            <person name="Ma T."/>
            <person name="Huang H."/>
            <person name="Wu M."/>
            <person name="Li X."/>
            <person name="Li G."/>
        </authorList>
    </citation>
    <scope>NUCLEOTIDE SEQUENCE [LARGE SCALE GENOMIC DNA]</scope>
    <source>
        <strain evidence="2 3">NX02</strain>
    </source>
</reference>
<accession>W0A7T3</accession>
<protein>
    <recommendedName>
        <fullName evidence="4">DUF3060 domain-containing protein</fullName>
    </recommendedName>
</protein>
<keyword evidence="3" id="KW-1185">Reference proteome</keyword>
<evidence type="ECO:0008006" key="4">
    <source>
        <dbReference type="Google" id="ProtNLM"/>
    </source>
</evidence>
<evidence type="ECO:0000313" key="3">
    <source>
        <dbReference type="Proteomes" id="UP000018851"/>
    </source>
</evidence>
<dbReference type="EMBL" id="CP006644">
    <property type="protein sequence ID" value="AHE52403.1"/>
    <property type="molecule type" value="Genomic_DNA"/>
</dbReference>
<dbReference type="InterPro" id="IPR021417">
    <property type="entry name" value="DUF3060"/>
</dbReference>
<dbReference type="eggNOG" id="ENOG5033C3T">
    <property type="taxonomic scope" value="Bacteria"/>
</dbReference>
<dbReference type="STRING" id="1123269.NX02_03245"/>
<evidence type="ECO:0000256" key="1">
    <source>
        <dbReference type="SAM" id="SignalP"/>
    </source>
</evidence>
<feature type="chain" id="PRO_5004784959" description="DUF3060 domain-containing protein" evidence="1">
    <location>
        <begin position="24"/>
        <end position="114"/>
    </location>
</feature>
<gene>
    <name evidence="2" type="ORF">NX02_03245</name>
</gene>
<keyword evidence="1" id="KW-0732">Signal</keyword>
<evidence type="ECO:0000313" key="2">
    <source>
        <dbReference type="EMBL" id="AHE52403.1"/>
    </source>
</evidence>
<dbReference type="AlphaFoldDB" id="W0A7T3"/>